<dbReference type="AlphaFoldDB" id="A0A841H7C4"/>
<dbReference type="InterPro" id="IPR023198">
    <property type="entry name" value="PGP-like_dom2"/>
</dbReference>
<dbReference type="RefSeq" id="WP_170035206.1">
    <property type="nucleotide sequence ID" value="NZ_JABDTL010000001.1"/>
</dbReference>
<accession>A0A841H7C4</accession>
<gene>
    <name evidence="1" type="ORF">HNQ61_005480</name>
</gene>
<dbReference type="EMBL" id="JACHIA010000029">
    <property type="protein sequence ID" value="MBB6073802.1"/>
    <property type="molecule type" value="Genomic_DNA"/>
</dbReference>
<sequence length="215" mass="23185">MTDVGRGAYRLAVFDFDGTLADSFPWFLGAVNQAAERYRFRRIEDGDVQMLRGLSARSIVAHLRVPAWKLPLVARYMRRLAAAEIGRITPFGGVLPLLHILADRGVALAVVTSNSRENVACVLGPEIAARVGLWECGASLFGKARLFRRVVARAGVDPARALCIGDEVRDAEAARAAGVAFGAVTWGYTSADTLRAQNPAYLFHSVPDIAAAFEG</sequence>
<dbReference type="GO" id="GO:0006281">
    <property type="term" value="P:DNA repair"/>
    <property type="evidence" value="ECO:0007669"/>
    <property type="project" value="TreeGrafter"/>
</dbReference>
<dbReference type="Gene3D" id="1.10.150.240">
    <property type="entry name" value="Putative phosphatase, domain 2"/>
    <property type="match status" value="1"/>
</dbReference>
<dbReference type="SFLD" id="SFLDS00003">
    <property type="entry name" value="Haloacid_Dehalogenase"/>
    <property type="match status" value="1"/>
</dbReference>
<proteinExistence type="predicted"/>
<dbReference type="EC" id="3.1.3.18" evidence="1"/>
<name>A0A841H7C4_9BACT</name>
<dbReference type="Gene3D" id="3.40.50.1000">
    <property type="entry name" value="HAD superfamily/HAD-like"/>
    <property type="match status" value="1"/>
</dbReference>
<evidence type="ECO:0000313" key="2">
    <source>
        <dbReference type="Proteomes" id="UP000582837"/>
    </source>
</evidence>
<comment type="caution">
    <text evidence="1">The sequence shown here is derived from an EMBL/GenBank/DDBJ whole genome shotgun (WGS) entry which is preliminary data.</text>
</comment>
<protein>
    <submittedName>
        <fullName evidence="1">Phosphoglycolate phosphatase</fullName>
        <ecNumber evidence="1">3.1.3.18</ecNumber>
    </submittedName>
</protein>
<keyword evidence="2" id="KW-1185">Reference proteome</keyword>
<evidence type="ECO:0000313" key="1">
    <source>
        <dbReference type="EMBL" id="MBB6073802.1"/>
    </source>
</evidence>
<dbReference type="Pfam" id="PF13419">
    <property type="entry name" value="HAD_2"/>
    <property type="match status" value="1"/>
</dbReference>
<dbReference type="InterPro" id="IPR023214">
    <property type="entry name" value="HAD_sf"/>
</dbReference>
<dbReference type="InterPro" id="IPR050155">
    <property type="entry name" value="HAD-like_hydrolase_sf"/>
</dbReference>
<dbReference type="InterPro" id="IPR036412">
    <property type="entry name" value="HAD-like_sf"/>
</dbReference>
<keyword evidence="1" id="KW-0378">Hydrolase</keyword>
<dbReference type="GO" id="GO:0008967">
    <property type="term" value="F:phosphoglycolate phosphatase activity"/>
    <property type="evidence" value="ECO:0007669"/>
    <property type="project" value="UniProtKB-EC"/>
</dbReference>
<organism evidence="1 2">
    <name type="scientific">Longimicrobium terrae</name>
    <dbReference type="NCBI Taxonomy" id="1639882"/>
    <lineage>
        <taxon>Bacteria</taxon>
        <taxon>Pseudomonadati</taxon>
        <taxon>Gemmatimonadota</taxon>
        <taxon>Longimicrobiia</taxon>
        <taxon>Longimicrobiales</taxon>
        <taxon>Longimicrobiaceae</taxon>
        <taxon>Longimicrobium</taxon>
    </lineage>
</organism>
<reference evidence="1 2" key="1">
    <citation type="submission" date="2020-08" db="EMBL/GenBank/DDBJ databases">
        <title>Genomic Encyclopedia of Type Strains, Phase IV (KMG-IV): sequencing the most valuable type-strain genomes for metagenomic binning, comparative biology and taxonomic classification.</title>
        <authorList>
            <person name="Goeker M."/>
        </authorList>
    </citation>
    <scope>NUCLEOTIDE SEQUENCE [LARGE SCALE GENOMIC DNA]</scope>
    <source>
        <strain evidence="1 2">DSM 29007</strain>
    </source>
</reference>
<dbReference type="InterPro" id="IPR041492">
    <property type="entry name" value="HAD_2"/>
</dbReference>
<dbReference type="SUPFAM" id="SSF56784">
    <property type="entry name" value="HAD-like"/>
    <property type="match status" value="1"/>
</dbReference>
<dbReference type="PANTHER" id="PTHR43434:SF13">
    <property type="entry name" value="PHOSPHOGLYCOLATE PHOSPHATASE"/>
    <property type="match status" value="1"/>
</dbReference>
<dbReference type="SFLD" id="SFLDG01129">
    <property type="entry name" value="C1.5:_HAD__Beta-PGM__Phosphata"/>
    <property type="match status" value="1"/>
</dbReference>
<dbReference type="GO" id="GO:0005829">
    <property type="term" value="C:cytosol"/>
    <property type="evidence" value="ECO:0007669"/>
    <property type="project" value="TreeGrafter"/>
</dbReference>
<dbReference type="PANTHER" id="PTHR43434">
    <property type="entry name" value="PHOSPHOGLYCOLATE PHOSPHATASE"/>
    <property type="match status" value="1"/>
</dbReference>
<dbReference type="Proteomes" id="UP000582837">
    <property type="component" value="Unassembled WGS sequence"/>
</dbReference>